<keyword evidence="5" id="KW-1185">Reference proteome</keyword>
<accession>A0A542YQV5</accession>
<dbReference type="AlphaFoldDB" id="A0A542YQV5"/>
<keyword evidence="2" id="KW-0813">Transport</keyword>
<reference evidence="4 5" key="1">
    <citation type="submission" date="2019-06" db="EMBL/GenBank/DDBJ databases">
        <title>Sequencing the genomes of 1000 actinobacteria strains.</title>
        <authorList>
            <person name="Klenk H.-P."/>
        </authorList>
    </citation>
    <scope>NUCLEOTIDE SEQUENCE [LARGE SCALE GENOMIC DNA]</scope>
    <source>
        <strain evidence="4 5">DSM 12335</strain>
    </source>
</reference>
<gene>
    <name evidence="4" type="ORF">FB467_1593</name>
</gene>
<evidence type="ECO:0000313" key="4">
    <source>
        <dbReference type="EMBL" id="TQL50482.1"/>
    </source>
</evidence>
<comment type="subcellular location">
    <subcellularLocation>
        <location evidence="2">Cell membrane</location>
        <topology evidence="2">Multi-pass membrane protein</topology>
    </subcellularLocation>
</comment>
<dbReference type="InterPro" id="IPR003784">
    <property type="entry name" value="BioY"/>
</dbReference>
<evidence type="ECO:0000256" key="1">
    <source>
        <dbReference type="ARBA" id="ARBA00010692"/>
    </source>
</evidence>
<comment type="similarity">
    <text evidence="1 2">Belongs to the BioY family.</text>
</comment>
<keyword evidence="3" id="KW-1133">Transmembrane helix</keyword>
<dbReference type="GO" id="GO:0015225">
    <property type="term" value="F:biotin transmembrane transporter activity"/>
    <property type="evidence" value="ECO:0007669"/>
    <property type="project" value="UniProtKB-UniRule"/>
</dbReference>
<dbReference type="EMBL" id="VFOP01000001">
    <property type="protein sequence ID" value="TQL50482.1"/>
    <property type="molecule type" value="Genomic_DNA"/>
</dbReference>
<sequence>MTAPTAALRDSAVRDSARVAVFAALIVALAIVPGLYLLGGSVPVTLQTLGVALAAAILGPWRGAAAVLVYLALIAIGLPVASGLKGGLGLFAGPTGGFLVGFVPMAIVVGLLARWALRRVHGARLPLALFGAAAVGIPVLYAVGVPWFAQVAGMSVGQAMSTVMWAFIPGDLVKAAVAGAVTAAVVRALPDVVGHRG</sequence>
<organism evidence="4 5">
    <name type="scientific">Ornithinicoccus hortensis</name>
    <dbReference type="NCBI Taxonomy" id="82346"/>
    <lineage>
        <taxon>Bacteria</taxon>
        <taxon>Bacillati</taxon>
        <taxon>Actinomycetota</taxon>
        <taxon>Actinomycetes</taxon>
        <taxon>Micrococcales</taxon>
        <taxon>Intrasporangiaceae</taxon>
        <taxon>Ornithinicoccus</taxon>
    </lineage>
</organism>
<protein>
    <recommendedName>
        <fullName evidence="2">Biotin transporter</fullName>
    </recommendedName>
</protein>
<feature type="transmembrane region" description="Helical" evidence="3">
    <location>
        <begin position="129"/>
        <end position="149"/>
    </location>
</feature>
<dbReference type="GO" id="GO:0005886">
    <property type="term" value="C:plasma membrane"/>
    <property type="evidence" value="ECO:0007669"/>
    <property type="project" value="UniProtKB-SubCell"/>
</dbReference>
<dbReference type="PANTHER" id="PTHR34295">
    <property type="entry name" value="BIOTIN TRANSPORTER BIOY"/>
    <property type="match status" value="1"/>
</dbReference>
<comment type="caution">
    <text evidence="4">The sequence shown here is derived from an EMBL/GenBank/DDBJ whole genome shotgun (WGS) entry which is preliminary data.</text>
</comment>
<keyword evidence="2" id="KW-1003">Cell membrane</keyword>
<proteinExistence type="inferred from homology"/>
<keyword evidence="2 3" id="KW-0472">Membrane</keyword>
<feature type="transmembrane region" description="Helical" evidence="3">
    <location>
        <begin position="98"/>
        <end position="117"/>
    </location>
</feature>
<evidence type="ECO:0000256" key="2">
    <source>
        <dbReference type="PIRNR" id="PIRNR016661"/>
    </source>
</evidence>
<name>A0A542YQV5_9MICO</name>
<dbReference type="RefSeq" id="WP_228393111.1">
    <property type="nucleotide sequence ID" value="NZ_BAAAIK010000002.1"/>
</dbReference>
<dbReference type="PIRSF" id="PIRSF016661">
    <property type="entry name" value="BioY"/>
    <property type="match status" value="1"/>
</dbReference>
<evidence type="ECO:0000256" key="3">
    <source>
        <dbReference type="SAM" id="Phobius"/>
    </source>
</evidence>
<dbReference type="Pfam" id="PF02632">
    <property type="entry name" value="BioY"/>
    <property type="match status" value="1"/>
</dbReference>
<dbReference type="Gene3D" id="1.10.1760.20">
    <property type="match status" value="1"/>
</dbReference>
<evidence type="ECO:0000313" key="5">
    <source>
        <dbReference type="Proteomes" id="UP000319516"/>
    </source>
</evidence>
<keyword evidence="3" id="KW-0812">Transmembrane</keyword>
<feature type="transmembrane region" description="Helical" evidence="3">
    <location>
        <begin position="19"/>
        <end position="38"/>
    </location>
</feature>
<feature type="transmembrane region" description="Helical" evidence="3">
    <location>
        <begin position="164"/>
        <end position="186"/>
    </location>
</feature>
<dbReference type="PANTHER" id="PTHR34295:SF1">
    <property type="entry name" value="BIOTIN TRANSPORTER BIOY"/>
    <property type="match status" value="1"/>
</dbReference>
<dbReference type="Proteomes" id="UP000319516">
    <property type="component" value="Unassembled WGS sequence"/>
</dbReference>